<organism evidence="6 7">
    <name type="scientific">Phialocephala subalpina</name>
    <dbReference type="NCBI Taxonomy" id="576137"/>
    <lineage>
        <taxon>Eukaryota</taxon>
        <taxon>Fungi</taxon>
        <taxon>Dikarya</taxon>
        <taxon>Ascomycota</taxon>
        <taxon>Pezizomycotina</taxon>
        <taxon>Leotiomycetes</taxon>
        <taxon>Helotiales</taxon>
        <taxon>Mollisiaceae</taxon>
        <taxon>Phialocephala</taxon>
        <taxon>Phialocephala fortinii species complex</taxon>
    </lineage>
</organism>
<keyword evidence="7" id="KW-1185">Reference proteome</keyword>
<dbReference type="Gene3D" id="3.30.450.20">
    <property type="entry name" value="PAS domain"/>
    <property type="match status" value="1"/>
</dbReference>
<dbReference type="CDD" id="cd00130">
    <property type="entry name" value="PAS"/>
    <property type="match status" value="1"/>
</dbReference>
<dbReference type="Pfam" id="PF13426">
    <property type="entry name" value="PAS_9"/>
    <property type="match status" value="1"/>
</dbReference>
<dbReference type="OrthoDB" id="447251at2759"/>
<gene>
    <name evidence="6" type="ORF">PAC_10015</name>
</gene>
<protein>
    <recommendedName>
        <fullName evidence="5">PAS domain-containing protein</fullName>
    </recommendedName>
</protein>
<evidence type="ECO:0000256" key="2">
    <source>
        <dbReference type="ARBA" id="ARBA00022643"/>
    </source>
</evidence>
<feature type="compositionally biased region" description="Polar residues" evidence="4">
    <location>
        <begin position="458"/>
        <end position="467"/>
    </location>
</feature>
<dbReference type="NCBIfam" id="TIGR00229">
    <property type="entry name" value="sensory_box"/>
    <property type="match status" value="1"/>
</dbReference>
<keyword evidence="1" id="KW-0285">Flavoprotein</keyword>
<feature type="region of interest" description="Disordered" evidence="4">
    <location>
        <begin position="765"/>
        <end position="795"/>
    </location>
</feature>
<dbReference type="EMBL" id="FJOG01000015">
    <property type="protein sequence ID" value="CZR60120.1"/>
    <property type="molecule type" value="Genomic_DNA"/>
</dbReference>
<evidence type="ECO:0000313" key="6">
    <source>
        <dbReference type="EMBL" id="CZR60120.1"/>
    </source>
</evidence>
<evidence type="ECO:0000256" key="3">
    <source>
        <dbReference type="ARBA" id="ARBA00022991"/>
    </source>
</evidence>
<dbReference type="InterPro" id="IPR035965">
    <property type="entry name" value="PAS-like_dom_sf"/>
</dbReference>
<dbReference type="STRING" id="576137.A0A1L7X516"/>
<dbReference type="GO" id="GO:0005634">
    <property type="term" value="C:nucleus"/>
    <property type="evidence" value="ECO:0007669"/>
    <property type="project" value="TreeGrafter"/>
</dbReference>
<feature type="region of interest" description="Disordered" evidence="4">
    <location>
        <begin position="608"/>
        <end position="747"/>
    </location>
</feature>
<reference evidence="6 7" key="1">
    <citation type="submission" date="2016-03" db="EMBL/GenBank/DDBJ databases">
        <authorList>
            <person name="Ploux O."/>
        </authorList>
    </citation>
    <scope>NUCLEOTIDE SEQUENCE [LARGE SCALE GENOMIC DNA]</scope>
    <source>
        <strain evidence="6 7">UAMH 11012</strain>
    </source>
</reference>
<dbReference type="InterPro" id="IPR000014">
    <property type="entry name" value="PAS"/>
</dbReference>
<keyword evidence="3" id="KW-0157">Chromophore</keyword>
<feature type="domain" description="PAS" evidence="5">
    <location>
        <begin position="249"/>
        <end position="351"/>
    </location>
</feature>
<feature type="compositionally biased region" description="Acidic residues" evidence="4">
    <location>
        <begin position="437"/>
        <end position="454"/>
    </location>
</feature>
<evidence type="ECO:0000259" key="5">
    <source>
        <dbReference type="Pfam" id="PF13426"/>
    </source>
</evidence>
<dbReference type="PANTHER" id="PTHR47429:SF2">
    <property type="entry name" value="PROTEIN TWIN LOV 1"/>
    <property type="match status" value="1"/>
</dbReference>
<sequence length="795" mass="87098">MDFASIKQNLRFRSGRTTNMCKRFPTREPEPAKPILEQQTSKPPPQEVASRKKTKPSPKAASKPVLVDVAPASRAVSQKPKQEVTNEKAAAVTPSSTKVEEERRLSASSSGEADYDLRPTSAKPRYESLETLAGVLFSEEYLRTLTTDPQLLARFSSFLSRYEPSIAPLVLQYIEAQKVIKAVSYANAVAKTLPTDEDSRPPAAELSTSFRELSQHAFNTLLDTALPAWITNQATPLTKDLVGGLSEVFCITDPNQQDNPIIYASEEFYRLTGYGRDNVIGYNCRFLQGSNAKSGSVSRLRKSIRNGKGICETLLNYRRDGRPFVNVLMIAPLHDGKGNLKYYLGAQVDASRLVEGGRGVDGLERCLVKKEMESQRKKEDIQEPKQVTLAKLRDLSMTFDLEESAVVQIQSRRNSVSSRVEEEIPKKGPAARRRLQDDDERAADESDDSGDDNESASPEWTLSQNAKTGKPPGIYKKYLLVRPYPSFRTIFVSESVRKLGKLQQKPLLAYIAAPPSTLSGLRECFQSGTPVTGRVAIMRQASTNRQGTVTGKWNDKDNNPSMHGEICWISATPLFDGKDNVGVWMVVIVDNLSVVSSSGRRMERLEHIQEAVPQSGTTIPKAEDLDVPIKPRPVGIEGSGPVAQEDEDGDEASSTLVPDPKTPDKTQRSASSAQDAVPFEQKREDEANAAPTESQNGSRDHKSDIVLLRHAPSTPPAQEESINGSMATPKRNRITGSGGRGRAGPHDAVGLRAMDYLSAKAVGKKGVNGVDSAQDEEDDGDGKVDWNVASPYSVD</sequence>
<evidence type="ECO:0000256" key="1">
    <source>
        <dbReference type="ARBA" id="ARBA00022630"/>
    </source>
</evidence>
<dbReference type="Proteomes" id="UP000184330">
    <property type="component" value="Unassembled WGS sequence"/>
</dbReference>
<evidence type="ECO:0000256" key="4">
    <source>
        <dbReference type="SAM" id="MobiDB-lite"/>
    </source>
</evidence>
<accession>A0A1L7X516</accession>
<evidence type="ECO:0000313" key="7">
    <source>
        <dbReference type="Proteomes" id="UP000184330"/>
    </source>
</evidence>
<dbReference type="AlphaFoldDB" id="A0A1L7X516"/>
<dbReference type="SUPFAM" id="SSF55785">
    <property type="entry name" value="PYP-like sensor domain (PAS domain)"/>
    <property type="match status" value="1"/>
</dbReference>
<keyword evidence="2" id="KW-0288">FMN</keyword>
<feature type="region of interest" description="Disordered" evidence="4">
    <location>
        <begin position="412"/>
        <end position="468"/>
    </location>
</feature>
<feature type="region of interest" description="Disordered" evidence="4">
    <location>
        <begin position="1"/>
        <end position="119"/>
    </location>
</feature>
<name>A0A1L7X516_9HELO</name>
<proteinExistence type="predicted"/>
<dbReference type="PANTHER" id="PTHR47429">
    <property type="entry name" value="PROTEIN TWIN LOV 1"/>
    <property type="match status" value="1"/>
</dbReference>